<keyword evidence="2" id="KW-0500">Molybdenum</keyword>
<dbReference type="GO" id="GO:0030151">
    <property type="term" value="F:molybdenum ion binding"/>
    <property type="evidence" value="ECO:0007669"/>
    <property type="project" value="InterPro"/>
</dbReference>
<dbReference type="Pfam" id="PF00174">
    <property type="entry name" value="Oxidored_molyb"/>
    <property type="match status" value="1"/>
</dbReference>
<dbReference type="GO" id="GO:0008482">
    <property type="term" value="F:sulfite oxidase activity"/>
    <property type="evidence" value="ECO:0007669"/>
    <property type="project" value="TreeGrafter"/>
</dbReference>
<accession>A0A3L9L949</accession>
<dbReference type="InterPro" id="IPR000572">
    <property type="entry name" value="OxRdtase_Mopterin-bd_dom"/>
</dbReference>
<dbReference type="Proteomes" id="UP000277871">
    <property type="component" value="Unassembled WGS sequence"/>
</dbReference>
<dbReference type="EMBL" id="RDEX01000001">
    <property type="protein sequence ID" value="RLY94714.1"/>
    <property type="molecule type" value="Genomic_DNA"/>
</dbReference>
<dbReference type="PANTHER" id="PTHR19372">
    <property type="entry name" value="SULFITE REDUCTASE"/>
    <property type="match status" value="1"/>
</dbReference>
<dbReference type="InterPro" id="IPR008335">
    <property type="entry name" value="Mopterin_OxRdtase_euk"/>
</dbReference>
<dbReference type="OrthoDB" id="9795587at2"/>
<feature type="domain" description="Moybdenum cofactor oxidoreductase dimerisation" evidence="6">
    <location>
        <begin position="245"/>
        <end position="358"/>
    </location>
</feature>
<proteinExistence type="predicted"/>
<dbReference type="GO" id="GO:0043546">
    <property type="term" value="F:molybdopterin cofactor binding"/>
    <property type="evidence" value="ECO:0007669"/>
    <property type="project" value="TreeGrafter"/>
</dbReference>
<evidence type="ECO:0000259" key="6">
    <source>
        <dbReference type="Pfam" id="PF03404"/>
    </source>
</evidence>
<keyword evidence="3" id="KW-0479">Metal-binding</keyword>
<dbReference type="Gene3D" id="3.90.420.10">
    <property type="entry name" value="Oxidoreductase, molybdopterin-binding domain"/>
    <property type="match status" value="1"/>
</dbReference>
<dbReference type="RefSeq" id="WP_121846288.1">
    <property type="nucleotide sequence ID" value="NZ_PHOA01000067.1"/>
</dbReference>
<comment type="caution">
    <text evidence="7">The sequence shown here is derived from an EMBL/GenBank/DDBJ whole genome shotgun (WGS) entry which is preliminary data.</text>
</comment>
<dbReference type="InterPro" id="IPR036374">
    <property type="entry name" value="OxRdtase_Mopterin-bd_sf"/>
</dbReference>
<dbReference type="InterPro" id="IPR014756">
    <property type="entry name" value="Ig_E-set"/>
</dbReference>
<comment type="cofactor">
    <cofactor evidence="1">
        <name>Mo-molybdopterin</name>
        <dbReference type="ChEBI" id="CHEBI:71302"/>
    </cofactor>
</comment>
<sequence length="362" mass="38662">MWHKTGMIVHERDPYNAETSREGLLAPITGAASFYVRNHGPVPDVDERTWSLAVGGLVESPARLTLAELTENFAHHEVVATLQCAGNRRSGFLPVEDIPGEDPWGPGATSTARWTGARLGDVLRSAGLRDGAAHVEFEAPDVSDLADPPQRYGGSVPLGKALADEVLLAWAMDGDPLPRVHGGPVRVVVPGWIGARSVKWVERITVRTDPSANWFQATSYRLLPPETDPDSAGPGDGISLGPVALNCDILTPEPGERVSPGPVRVRGYAHAGEDRGVARVDVSGDGGATWVQADLAEAASAWAWRHWQASLELGTPGRRTLLARAWDTTGACQPESAGALWNPKGYANNSWARVQVRVGAQD</sequence>
<evidence type="ECO:0000259" key="5">
    <source>
        <dbReference type="Pfam" id="PF00174"/>
    </source>
</evidence>
<keyword evidence="8" id="KW-1185">Reference proteome</keyword>
<reference evidence="7 8" key="1">
    <citation type="submission" date="2018-10" db="EMBL/GenBank/DDBJ databases">
        <title>Kocuria tytonicola, new bacteria from the preen glands of American barn owls (Tyto furcata).</title>
        <authorList>
            <person name="Braun M.S."/>
            <person name="Wang E."/>
            <person name="Zimmermann S."/>
            <person name="Boutin S."/>
            <person name="Wagner H."/>
            <person name="Wink M."/>
        </authorList>
    </citation>
    <scope>NUCLEOTIDE SEQUENCE [LARGE SCALE GENOMIC DNA]</scope>
    <source>
        <strain evidence="7 8">473</strain>
    </source>
</reference>
<dbReference type="Gene3D" id="2.60.40.650">
    <property type="match status" value="1"/>
</dbReference>
<dbReference type="GO" id="GO:0020037">
    <property type="term" value="F:heme binding"/>
    <property type="evidence" value="ECO:0007669"/>
    <property type="project" value="TreeGrafter"/>
</dbReference>
<dbReference type="AlphaFoldDB" id="A0A3L9L949"/>
<dbReference type="SUPFAM" id="SSF81296">
    <property type="entry name" value="E set domains"/>
    <property type="match status" value="1"/>
</dbReference>
<evidence type="ECO:0000256" key="3">
    <source>
        <dbReference type="ARBA" id="ARBA00022723"/>
    </source>
</evidence>
<evidence type="ECO:0000313" key="7">
    <source>
        <dbReference type="EMBL" id="RLY94714.1"/>
    </source>
</evidence>
<keyword evidence="4" id="KW-0560">Oxidoreductase</keyword>
<organism evidence="7 8">
    <name type="scientific">Kocuria tytonicola</name>
    <dbReference type="NCBI Taxonomy" id="2055946"/>
    <lineage>
        <taxon>Bacteria</taxon>
        <taxon>Bacillati</taxon>
        <taxon>Actinomycetota</taxon>
        <taxon>Actinomycetes</taxon>
        <taxon>Micrococcales</taxon>
        <taxon>Micrococcaceae</taxon>
        <taxon>Kocuria</taxon>
    </lineage>
</organism>
<dbReference type="InterPro" id="IPR005066">
    <property type="entry name" value="MoCF_OxRdtse_dimer"/>
</dbReference>
<protein>
    <submittedName>
        <fullName evidence="7">Sulfite oxidase</fullName>
    </submittedName>
</protein>
<evidence type="ECO:0000256" key="1">
    <source>
        <dbReference type="ARBA" id="ARBA00001924"/>
    </source>
</evidence>
<evidence type="ECO:0000256" key="4">
    <source>
        <dbReference type="ARBA" id="ARBA00023002"/>
    </source>
</evidence>
<dbReference type="SUPFAM" id="SSF56524">
    <property type="entry name" value="Oxidoreductase molybdopterin-binding domain"/>
    <property type="match status" value="1"/>
</dbReference>
<name>A0A3L9L949_9MICC</name>
<evidence type="ECO:0000313" key="8">
    <source>
        <dbReference type="Proteomes" id="UP000277871"/>
    </source>
</evidence>
<dbReference type="PANTHER" id="PTHR19372:SF7">
    <property type="entry name" value="SULFITE OXIDASE, MITOCHONDRIAL"/>
    <property type="match status" value="1"/>
</dbReference>
<evidence type="ECO:0000256" key="2">
    <source>
        <dbReference type="ARBA" id="ARBA00022505"/>
    </source>
</evidence>
<dbReference type="Pfam" id="PF03404">
    <property type="entry name" value="Mo-co_dimer"/>
    <property type="match status" value="1"/>
</dbReference>
<dbReference type="CDD" id="cd02110">
    <property type="entry name" value="SO_family_Moco_dimer"/>
    <property type="match status" value="1"/>
</dbReference>
<dbReference type="PRINTS" id="PR00407">
    <property type="entry name" value="EUMOPTERIN"/>
</dbReference>
<feature type="domain" description="Oxidoreductase molybdopterin-binding" evidence="5">
    <location>
        <begin position="39"/>
        <end position="214"/>
    </location>
</feature>
<dbReference type="GO" id="GO:0006790">
    <property type="term" value="P:sulfur compound metabolic process"/>
    <property type="evidence" value="ECO:0007669"/>
    <property type="project" value="TreeGrafter"/>
</dbReference>
<gene>
    <name evidence="7" type="ORF">EAE32_06105</name>
</gene>